<organism evidence="1 2">
    <name type="scientific">Microbotryum silenes-dioicae</name>
    <dbReference type="NCBI Taxonomy" id="796604"/>
    <lineage>
        <taxon>Eukaryota</taxon>
        <taxon>Fungi</taxon>
        <taxon>Dikarya</taxon>
        <taxon>Basidiomycota</taxon>
        <taxon>Pucciniomycotina</taxon>
        <taxon>Microbotryomycetes</taxon>
        <taxon>Microbotryales</taxon>
        <taxon>Microbotryaceae</taxon>
        <taxon>Microbotryum</taxon>
    </lineage>
</organism>
<keyword evidence="2" id="KW-1185">Reference proteome</keyword>
<dbReference type="AlphaFoldDB" id="A0A2X0MHN7"/>
<name>A0A2X0MHN7_9BASI</name>
<protein>
    <submittedName>
        <fullName evidence="1">BQ5605_C008g05391 protein</fullName>
    </submittedName>
</protein>
<evidence type="ECO:0000313" key="2">
    <source>
        <dbReference type="Proteomes" id="UP000249464"/>
    </source>
</evidence>
<gene>
    <name evidence="1" type="primary">BQ5605_C008g05391</name>
    <name evidence="1" type="ORF">BQ5605_C008G05391</name>
</gene>
<sequence length="112" mass="12692">MPTLPAAHQLLTTGLQAYSTTNPNSSSACPIPTDYLLRVDIIAADSSRPGLPRHAEESNVIGSRELNTFNGRQRLSRPTPEWIRFQFHGCRRQPDRHRSYDEIVIGRNEQHT</sequence>
<evidence type="ECO:0000313" key="1">
    <source>
        <dbReference type="EMBL" id="SGY80454.1"/>
    </source>
</evidence>
<dbReference type="EMBL" id="FQNC01000048">
    <property type="protein sequence ID" value="SGY80454.1"/>
    <property type="molecule type" value="Genomic_DNA"/>
</dbReference>
<reference evidence="1 2" key="1">
    <citation type="submission" date="2016-11" db="EMBL/GenBank/DDBJ databases">
        <authorList>
            <person name="Jaros S."/>
            <person name="Januszkiewicz K."/>
            <person name="Wedrychowicz H."/>
        </authorList>
    </citation>
    <scope>NUCLEOTIDE SEQUENCE [LARGE SCALE GENOMIC DNA]</scope>
</reference>
<accession>A0A2X0MHN7</accession>
<dbReference type="Proteomes" id="UP000249464">
    <property type="component" value="Unassembled WGS sequence"/>
</dbReference>
<proteinExistence type="predicted"/>